<sequence length="94" mass="10896">MSARKQIMGFWHTHSPDMRELTDPVSRFAKRNAQLGQKLQALYVDDPPKNGAWYREVMPTLRVEDVKDDPAHLMRRISQTLDPANKLNGDAQFF</sequence>
<protein>
    <submittedName>
        <fullName evidence="1">Uncharacterized protein</fullName>
    </submittedName>
</protein>
<dbReference type="AlphaFoldDB" id="A0AAW1QCL7"/>
<organism evidence="1 2">
    <name type="scientific">Apatococcus lobatus</name>
    <dbReference type="NCBI Taxonomy" id="904363"/>
    <lineage>
        <taxon>Eukaryota</taxon>
        <taxon>Viridiplantae</taxon>
        <taxon>Chlorophyta</taxon>
        <taxon>core chlorophytes</taxon>
        <taxon>Trebouxiophyceae</taxon>
        <taxon>Chlorellales</taxon>
        <taxon>Chlorellaceae</taxon>
        <taxon>Apatococcus</taxon>
    </lineage>
</organism>
<dbReference type="Proteomes" id="UP001438707">
    <property type="component" value="Unassembled WGS sequence"/>
</dbReference>
<reference evidence="1 2" key="1">
    <citation type="journal article" date="2024" name="Nat. Commun.">
        <title>Phylogenomics reveals the evolutionary origins of lichenization in chlorophyte algae.</title>
        <authorList>
            <person name="Puginier C."/>
            <person name="Libourel C."/>
            <person name="Otte J."/>
            <person name="Skaloud P."/>
            <person name="Haon M."/>
            <person name="Grisel S."/>
            <person name="Petersen M."/>
            <person name="Berrin J.G."/>
            <person name="Delaux P.M."/>
            <person name="Dal Grande F."/>
            <person name="Keller J."/>
        </authorList>
    </citation>
    <scope>NUCLEOTIDE SEQUENCE [LARGE SCALE GENOMIC DNA]</scope>
    <source>
        <strain evidence="1 2">SAG 2145</strain>
    </source>
</reference>
<proteinExistence type="predicted"/>
<gene>
    <name evidence="1" type="ORF">WJX74_002398</name>
</gene>
<keyword evidence="2" id="KW-1185">Reference proteome</keyword>
<name>A0AAW1QCL7_9CHLO</name>
<accession>A0AAW1QCL7</accession>
<dbReference type="EMBL" id="JALJOS010000051">
    <property type="protein sequence ID" value="KAK9819008.1"/>
    <property type="molecule type" value="Genomic_DNA"/>
</dbReference>
<evidence type="ECO:0000313" key="2">
    <source>
        <dbReference type="Proteomes" id="UP001438707"/>
    </source>
</evidence>
<evidence type="ECO:0000313" key="1">
    <source>
        <dbReference type="EMBL" id="KAK9819008.1"/>
    </source>
</evidence>
<comment type="caution">
    <text evidence="1">The sequence shown here is derived from an EMBL/GenBank/DDBJ whole genome shotgun (WGS) entry which is preliminary data.</text>
</comment>